<organism evidence="9 10">
    <name type="scientific">Naja naja</name>
    <name type="common">Indian cobra</name>
    <dbReference type="NCBI Taxonomy" id="35670"/>
    <lineage>
        <taxon>Eukaryota</taxon>
        <taxon>Metazoa</taxon>
        <taxon>Chordata</taxon>
        <taxon>Craniata</taxon>
        <taxon>Vertebrata</taxon>
        <taxon>Euteleostomi</taxon>
        <taxon>Lepidosauria</taxon>
        <taxon>Squamata</taxon>
        <taxon>Bifurcata</taxon>
        <taxon>Unidentata</taxon>
        <taxon>Episquamata</taxon>
        <taxon>Toxicofera</taxon>
        <taxon>Serpentes</taxon>
        <taxon>Colubroidea</taxon>
        <taxon>Elapidae</taxon>
        <taxon>Elapinae</taxon>
        <taxon>Naja</taxon>
    </lineage>
</organism>
<dbReference type="InterPro" id="IPR052056">
    <property type="entry name" value="Mono-ARTD/PARP"/>
</dbReference>
<protein>
    <recommendedName>
        <fullName evidence="7">Poly [ADP-ribose] polymerase</fullName>
        <shortName evidence="7">PARP</shortName>
        <ecNumber evidence="7">2.4.2.-</ecNumber>
    </recommendedName>
</protein>
<evidence type="ECO:0000256" key="7">
    <source>
        <dbReference type="RuleBase" id="RU362114"/>
    </source>
</evidence>
<dbReference type="GO" id="GO:0005634">
    <property type="term" value="C:nucleus"/>
    <property type="evidence" value="ECO:0007669"/>
    <property type="project" value="UniProtKB-SubCell"/>
</dbReference>
<dbReference type="Gene3D" id="3.40.220.10">
    <property type="entry name" value="Leucine Aminopeptidase, subunit E, domain 1"/>
    <property type="match status" value="2"/>
</dbReference>
<reference evidence="9" key="1">
    <citation type="submission" date="2025-08" db="UniProtKB">
        <authorList>
            <consortium name="Ensembl"/>
        </authorList>
    </citation>
    <scope>IDENTIFICATION</scope>
</reference>
<dbReference type="CDD" id="cd01439">
    <property type="entry name" value="TCCD_inducible_PARP_like"/>
    <property type="match status" value="1"/>
</dbReference>
<reference evidence="9" key="2">
    <citation type="submission" date="2025-09" db="UniProtKB">
        <authorList>
            <consortium name="Ensembl"/>
        </authorList>
    </citation>
    <scope>IDENTIFICATION</scope>
</reference>
<dbReference type="GO" id="GO:0003714">
    <property type="term" value="F:transcription corepressor activity"/>
    <property type="evidence" value="ECO:0007669"/>
    <property type="project" value="TreeGrafter"/>
</dbReference>
<comment type="similarity">
    <text evidence="6">Belongs to the ARTD/PARP family.</text>
</comment>
<dbReference type="Pfam" id="PF00644">
    <property type="entry name" value="PARP"/>
    <property type="match status" value="1"/>
</dbReference>
<sequence length="462" mass="51450">MTPQTIQAFSDALHKVFKSGPPRPSPMSSPSVGQLLESEDLVVTSDEGLKLIVEEKGIEDATVSIYIRTIFSLCYPNSSIMGQKVHIRISQAVNLATDVIVSTIGEDLKLGVGPLSKALLQKAGIELQLEFHQMIQDQGSQDNCVIKTHGHNLACVFVFHVIVPQWDFGSITFQSVTGDIVMENTDVIVNVTNENFTSKAEVIIFIFPALQPHNGFVTTQNGKLPCKKIIHLAPYTSIKTEITKVLQECEAKQYASVAFPVIGTERLPEQWEDMKGSHAKLVPLHSAGQEYKDVEKIFRIGCPTFTIEKIERVQNPYLWQAYQVKKKQIETQNGHENNEKVLFHGTPHSTLVPIYQTGFNRSYAGKNAAMIGNGTYFAVNSNYSALDTYATPDQNGRKYMYVARVLTGDYCIGRSGQVIPPSKNNGGFVLYDSVTDNTTQPSMFVIFHDAQAYPEYLITFRR</sequence>
<evidence type="ECO:0000256" key="2">
    <source>
        <dbReference type="ARBA" id="ARBA00022676"/>
    </source>
</evidence>
<evidence type="ECO:0000256" key="6">
    <source>
        <dbReference type="ARBA" id="ARBA00024347"/>
    </source>
</evidence>
<comment type="subcellular location">
    <subcellularLocation>
        <location evidence="1">Nucleus</location>
    </subcellularLocation>
</comment>
<dbReference type="EC" id="2.4.2.-" evidence="7"/>
<dbReference type="GO" id="GO:1990404">
    <property type="term" value="F:NAD+-protein mono-ADP-ribosyltransferase activity"/>
    <property type="evidence" value="ECO:0007669"/>
    <property type="project" value="TreeGrafter"/>
</dbReference>
<evidence type="ECO:0000259" key="8">
    <source>
        <dbReference type="PROSITE" id="PS51059"/>
    </source>
</evidence>
<keyword evidence="3 7" id="KW-0808">Transferase</keyword>
<dbReference type="PANTHER" id="PTHR14453:SF89">
    <property type="entry name" value="PROTEIN MONO-ADP-RIBOSYLTRANSFERASE PARP14"/>
    <property type="match status" value="1"/>
</dbReference>
<proteinExistence type="inferred from homology"/>
<dbReference type="GO" id="GO:0010629">
    <property type="term" value="P:negative regulation of gene expression"/>
    <property type="evidence" value="ECO:0007669"/>
    <property type="project" value="TreeGrafter"/>
</dbReference>
<dbReference type="InterPro" id="IPR002589">
    <property type="entry name" value="Macro_dom"/>
</dbReference>
<evidence type="ECO:0000313" key="10">
    <source>
        <dbReference type="Proteomes" id="UP000694559"/>
    </source>
</evidence>
<keyword evidence="10" id="KW-1185">Reference proteome</keyword>
<dbReference type="SUPFAM" id="SSF52949">
    <property type="entry name" value="Macro domain-like"/>
    <property type="match status" value="2"/>
</dbReference>
<dbReference type="SUPFAM" id="SSF56399">
    <property type="entry name" value="ADP-ribosylation"/>
    <property type="match status" value="1"/>
</dbReference>
<dbReference type="Proteomes" id="UP000694559">
    <property type="component" value="Unplaced"/>
</dbReference>
<keyword evidence="4 7" id="KW-0520">NAD</keyword>
<dbReference type="GO" id="GO:0005737">
    <property type="term" value="C:cytoplasm"/>
    <property type="evidence" value="ECO:0007669"/>
    <property type="project" value="TreeGrafter"/>
</dbReference>
<dbReference type="SMART" id="SM00506">
    <property type="entry name" value="A1pp"/>
    <property type="match status" value="1"/>
</dbReference>
<name>A0A8C6Y4Z8_NAJNA</name>
<dbReference type="AlphaFoldDB" id="A0A8C6Y4Z8"/>
<dbReference type="FunFam" id="3.90.228.10:FF:000008">
    <property type="entry name" value="Poly [ADP-ribose] polymerase"/>
    <property type="match status" value="1"/>
</dbReference>
<dbReference type="PANTHER" id="PTHR14453">
    <property type="entry name" value="PARP/ZINC FINGER CCCH TYPE DOMAIN CONTAINING PROTEIN"/>
    <property type="match status" value="1"/>
</dbReference>
<feature type="domain" description="PARP catalytic" evidence="8">
    <location>
        <begin position="267"/>
        <end position="462"/>
    </location>
</feature>
<dbReference type="GO" id="GO:0070212">
    <property type="term" value="P:protein poly-ADP-ribosylation"/>
    <property type="evidence" value="ECO:0007669"/>
    <property type="project" value="TreeGrafter"/>
</dbReference>
<dbReference type="OrthoDB" id="6133115at2759"/>
<dbReference type="GO" id="GO:0003950">
    <property type="term" value="F:NAD+ poly-ADP-ribosyltransferase activity"/>
    <property type="evidence" value="ECO:0007669"/>
    <property type="project" value="UniProtKB-UniRule"/>
</dbReference>
<dbReference type="Ensembl" id="ENSNNAT00000025602.1">
    <property type="protein sequence ID" value="ENSNNAP00000024423.1"/>
    <property type="gene ID" value="ENSNNAG00000016025.1"/>
</dbReference>
<evidence type="ECO:0000256" key="1">
    <source>
        <dbReference type="ARBA" id="ARBA00004123"/>
    </source>
</evidence>
<dbReference type="GeneTree" id="ENSGT00940000154311"/>
<dbReference type="InterPro" id="IPR012317">
    <property type="entry name" value="Poly(ADP-ribose)pol_cat_dom"/>
</dbReference>
<evidence type="ECO:0000313" key="9">
    <source>
        <dbReference type="Ensembl" id="ENSNNAP00000024423.1"/>
    </source>
</evidence>
<keyword evidence="5" id="KW-0539">Nucleus</keyword>
<dbReference type="Gene3D" id="3.90.228.10">
    <property type="match status" value="1"/>
</dbReference>
<dbReference type="PROSITE" id="PS51059">
    <property type="entry name" value="PARP_CATALYTIC"/>
    <property type="match status" value="1"/>
</dbReference>
<evidence type="ECO:0000256" key="3">
    <source>
        <dbReference type="ARBA" id="ARBA00022679"/>
    </source>
</evidence>
<evidence type="ECO:0000256" key="5">
    <source>
        <dbReference type="ARBA" id="ARBA00023242"/>
    </source>
</evidence>
<keyword evidence="2 7" id="KW-0328">Glycosyltransferase</keyword>
<accession>A0A8C6Y4Z8</accession>
<dbReference type="InterPro" id="IPR043472">
    <property type="entry name" value="Macro_dom-like"/>
</dbReference>
<evidence type="ECO:0000256" key="4">
    <source>
        <dbReference type="ARBA" id="ARBA00023027"/>
    </source>
</evidence>